<dbReference type="InterPro" id="IPR023298">
    <property type="entry name" value="ATPase_P-typ_TM_dom_sf"/>
</dbReference>
<reference evidence="16" key="1">
    <citation type="submission" date="2016-04" db="EMBL/GenBank/DDBJ databases">
        <authorList>
            <person name="Evans L.H."/>
            <person name="Alamgir A."/>
            <person name="Owens N."/>
            <person name="Weber N.D."/>
            <person name="Virtaneva K."/>
            <person name="Barbian K."/>
            <person name="Babar A."/>
            <person name="Rosenke K."/>
        </authorList>
    </citation>
    <scope>NUCLEOTIDE SEQUENCE [LARGE SCALE GENOMIC DNA]</scope>
    <source>
        <strain evidence="16">CBS 101.48</strain>
    </source>
</reference>
<feature type="compositionally biased region" description="Basic and acidic residues" evidence="14">
    <location>
        <begin position="902"/>
        <end position="917"/>
    </location>
</feature>
<dbReference type="InterPro" id="IPR023299">
    <property type="entry name" value="ATPase_P-typ_cyto_dom_N"/>
</dbReference>
<sequence length="924" mass="101959">MEESVPLTNTGAGQREQGTEKPSKGWVDEIPTHMESYLTTQPTYGLTQEEVANRLSQFGRNELPEKKRNKLLHFLSFFTGAIAYLMLLSIILTAVTKDWIDFGIILGMLVVNALIGYVEESRAESAVASLQQSLALKSKCWRQGQLIDVEASELVVGDIIILRLGDIIPADARLLGVGVDGELAECDLQVDQSALTGESFLVKKKKNDIVYSSCVVKQGQQQAVVVRTGSYSFIGRAASLITVTTDGGHFQKVINYIGNFLIIATVLLVTIIFVFDLVEQKINTGYVSGDHVLLALNEMVVLTIAAIPVGLPTVMSVTMAIGAKQLAKRHVIIKRLTAVEELASVSILCSDKTGTLTLNQLTFDEPYLSEPYSRDELLFYAYLSSERGTKDPIEMAVRKAAEDCHLIKQQDHMSNYQVVSFNPFNPHDKMSQATIKHQDTSFRVAKGAPQVILELVGGDAIAEQTVETFASRGLRALGVARTSDNGGRWDLVGLFSLIDPPRHDSALTIKDCAEYGISVKMITGDQTVIAQEVAGRLGMGQNILDADHIVDSTISDHQLALNCLHADGFARVIPEHKYRVIELLQNQGYFVAMTGDGVNDAAALKKANVGIAVEGSTDAARSASDVVLLEPGLSAIIEAVKTSRVIFHRLHSYALYRIASTIHFLLFFFVITLAEDWRMPPVFLILISVLNDAATLIMAVDNVSISKQPQQWRLPLLIVLSCVLAVLLAGFSFAHFFISRDILNVSDGQLSTIMYLHISSGKKHYVLQVHVLTFVYAAPHFVIFSTRVDGFCWKSLPSWPFTLVVLGTQVIALVLSVYGMFGQNPAIEGIGWSVGMIIIAISLATFIVVDVTKVATIKLWDRMILQRQQKKTHLKLQNTQQDYASRSDNNVTRAQKFIQKQEQRSRFGYDRAQRRESTTSLQSY</sequence>
<dbReference type="Pfam" id="PF00690">
    <property type="entry name" value="Cation_ATPase_N"/>
    <property type="match status" value="1"/>
</dbReference>
<dbReference type="AlphaFoldDB" id="A0A163JDF0"/>
<dbReference type="OMA" id="YCIGVEI"/>
<dbReference type="Gene3D" id="1.20.1110.10">
    <property type="entry name" value="Calcium-transporting ATPase, transmembrane domain"/>
    <property type="match status" value="1"/>
</dbReference>
<keyword evidence="6" id="KW-0479">Metal-binding</keyword>
<comment type="catalytic activity">
    <reaction evidence="13">
        <text>ATP + H2O + H(+)(in) = ADP + phosphate + 2 H(+)(out)</text>
        <dbReference type="Rhea" id="RHEA:20852"/>
        <dbReference type="ChEBI" id="CHEBI:15377"/>
        <dbReference type="ChEBI" id="CHEBI:15378"/>
        <dbReference type="ChEBI" id="CHEBI:30616"/>
        <dbReference type="ChEBI" id="CHEBI:43474"/>
        <dbReference type="ChEBI" id="CHEBI:456216"/>
        <dbReference type="EC" id="7.1.2.1"/>
    </reaction>
</comment>
<dbReference type="InterPro" id="IPR001757">
    <property type="entry name" value="P_typ_ATPase"/>
</dbReference>
<dbReference type="Proteomes" id="UP000078561">
    <property type="component" value="Unassembled WGS sequence"/>
</dbReference>
<dbReference type="SFLD" id="SFLDS00003">
    <property type="entry name" value="Haloacid_Dehalogenase"/>
    <property type="match status" value="1"/>
</dbReference>
<dbReference type="InParanoid" id="A0A163JDF0"/>
<keyword evidence="11 13" id="KW-1133">Transmembrane helix</keyword>
<dbReference type="GO" id="GO:0016887">
    <property type="term" value="F:ATP hydrolysis activity"/>
    <property type="evidence" value="ECO:0007669"/>
    <property type="project" value="InterPro"/>
</dbReference>
<evidence type="ECO:0000256" key="10">
    <source>
        <dbReference type="ARBA" id="ARBA00022967"/>
    </source>
</evidence>
<dbReference type="CDD" id="cd02076">
    <property type="entry name" value="P-type_ATPase_H"/>
    <property type="match status" value="1"/>
</dbReference>
<keyword evidence="9 13" id="KW-0460">Magnesium</keyword>
<feature type="transmembrane region" description="Helical" evidence="13">
    <location>
        <begin position="830"/>
        <end position="849"/>
    </location>
</feature>
<dbReference type="NCBIfam" id="TIGR01494">
    <property type="entry name" value="ATPase_P-type"/>
    <property type="match status" value="2"/>
</dbReference>
<keyword evidence="13" id="KW-0406">Ion transport</keyword>
<dbReference type="EMBL" id="LT552199">
    <property type="protein sequence ID" value="SAL98552.1"/>
    <property type="molecule type" value="Genomic_DNA"/>
</dbReference>
<comment type="function">
    <text evidence="1">The plasma membrane ATPase of plants and fungi is a hydrogen ion pump. The proton gradient it generates drives the active transport of nutrients by H(+)-symport. The resulting external acidification and/or internal alkinization may mediate growth responses.</text>
</comment>
<dbReference type="SUPFAM" id="SSF81660">
    <property type="entry name" value="Metal cation-transporting ATPase, ATP-binding domain N"/>
    <property type="match status" value="1"/>
</dbReference>
<comment type="subcellular location">
    <subcellularLocation>
        <location evidence="13">Cell membrane</location>
        <topology evidence="13">Multi-pass membrane protein</topology>
    </subcellularLocation>
    <subcellularLocation>
        <location evidence="2">Membrane</location>
        <topology evidence="2">Multi-pass membrane protein</topology>
    </subcellularLocation>
</comment>
<dbReference type="GO" id="GO:0046872">
    <property type="term" value="F:metal ion binding"/>
    <property type="evidence" value="ECO:0007669"/>
    <property type="project" value="UniProtKB-KW"/>
</dbReference>
<evidence type="ECO:0000256" key="7">
    <source>
        <dbReference type="ARBA" id="ARBA00022741"/>
    </source>
</evidence>
<dbReference type="InterPro" id="IPR036412">
    <property type="entry name" value="HAD-like_sf"/>
</dbReference>
<dbReference type="InterPro" id="IPR008250">
    <property type="entry name" value="ATPase_P-typ_transduc_dom_A_sf"/>
</dbReference>
<accession>A0A163JDF0</accession>
<feature type="transmembrane region" description="Helical" evidence="13">
    <location>
        <begin position="295"/>
        <end position="321"/>
    </location>
</feature>
<dbReference type="NCBIfam" id="TIGR01647">
    <property type="entry name" value="ATPase-IIIA_H"/>
    <property type="match status" value="1"/>
</dbReference>
<name>A0A163JDF0_ABSGL</name>
<evidence type="ECO:0000256" key="9">
    <source>
        <dbReference type="ARBA" id="ARBA00022842"/>
    </source>
</evidence>
<keyword evidence="10 13" id="KW-1278">Translocase</keyword>
<dbReference type="GO" id="GO:0005524">
    <property type="term" value="F:ATP binding"/>
    <property type="evidence" value="ECO:0007669"/>
    <property type="project" value="UniProtKB-UniRule"/>
</dbReference>
<evidence type="ECO:0000256" key="14">
    <source>
        <dbReference type="SAM" id="MobiDB-lite"/>
    </source>
</evidence>
<evidence type="ECO:0000313" key="16">
    <source>
        <dbReference type="EMBL" id="SAL98552.1"/>
    </source>
</evidence>
<keyword evidence="12 13" id="KW-0472">Membrane</keyword>
<feature type="transmembrane region" description="Helical" evidence="13">
    <location>
        <begin position="654"/>
        <end position="674"/>
    </location>
</feature>
<dbReference type="GO" id="GO:0005886">
    <property type="term" value="C:plasma membrane"/>
    <property type="evidence" value="ECO:0007669"/>
    <property type="project" value="UniProtKB-SubCell"/>
</dbReference>
<feature type="compositionally biased region" description="Basic and acidic residues" evidence="14">
    <location>
        <begin position="17"/>
        <end position="26"/>
    </location>
</feature>
<dbReference type="SUPFAM" id="SSF56784">
    <property type="entry name" value="HAD-like"/>
    <property type="match status" value="1"/>
</dbReference>
<dbReference type="FunCoup" id="A0A163JDF0">
    <property type="interactions" value="260"/>
</dbReference>
<dbReference type="Gene3D" id="2.70.150.10">
    <property type="entry name" value="Calcium-transporting ATPase, cytoplasmic transduction domain A"/>
    <property type="match status" value="1"/>
</dbReference>
<dbReference type="GO" id="GO:0008553">
    <property type="term" value="F:P-type proton-exporting transporter activity"/>
    <property type="evidence" value="ECO:0007669"/>
    <property type="project" value="UniProtKB-UniRule"/>
</dbReference>
<evidence type="ECO:0000256" key="13">
    <source>
        <dbReference type="RuleBase" id="RU362083"/>
    </source>
</evidence>
<feature type="transmembrane region" description="Helical" evidence="13">
    <location>
        <begin position="796"/>
        <end position="818"/>
    </location>
</feature>
<comment type="similarity">
    <text evidence="3 13">Belongs to the cation transport ATPase (P-type) (TC 3.A.3) family. Type IIIA subfamily.</text>
</comment>
<feature type="compositionally biased region" description="Polar residues" evidence="14">
    <location>
        <begin position="1"/>
        <end position="12"/>
    </location>
</feature>
<dbReference type="SFLD" id="SFLDG00002">
    <property type="entry name" value="C1.7:_P-type_atpase_like"/>
    <property type="match status" value="1"/>
</dbReference>
<evidence type="ECO:0000256" key="2">
    <source>
        <dbReference type="ARBA" id="ARBA00004141"/>
    </source>
</evidence>
<dbReference type="InterPro" id="IPR004014">
    <property type="entry name" value="ATPase_P-typ_cation-transptr_N"/>
</dbReference>
<dbReference type="InterPro" id="IPR059000">
    <property type="entry name" value="ATPase_P-type_domA"/>
</dbReference>
<dbReference type="Pfam" id="PF00702">
    <property type="entry name" value="Hydrolase"/>
    <property type="match status" value="1"/>
</dbReference>
<keyword evidence="13" id="KW-0813">Transport</keyword>
<dbReference type="OrthoDB" id="116380at2759"/>
<evidence type="ECO:0000313" key="17">
    <source>
        <dbReference type="Proteomes" id="UP000078561"/>
    </source>
</evidence>
<dbReference type="FunFam" id="2.70.150.10:FF:000042">
    <property type="entry name" value="Plasma membrane ATPase"/>
    <property type="match status" value="1"/>
</dbReference>
<dbReference type="FunFam" id="3.40.50.1000:FF:000211">
    <property type="entry name" value="Plasma membrane ATPase"/>
    <property type="match status" value="1"/>
</dbReference>
<dbReference type="PRINTS" id="PR00119">
    <property type="entry name" value="CATATPASE"/>
</dbReference>
<keyword evidence="8 13" id="KW-0067">ATP-binding</keyword>
<evidence type="ECO:0000256" key="4">
    <source>
        <dbReference type="ARBA" id="ARBA00022553"/>
    </source>
</evidence>
<dbReference type="STRING" id="4829.A0A163JDF0"/>
<evidence type="ECO:0000259" key="15">
    <source>
        <dbReference type="SMART" id="SM00831"/>
    </source>
</evidence>
<dbReference type="PROSITE" id="PS00154">
    <property type="entry name" value="ATPASE_E1_E2"/>
    <property type="match status" value="1"/>
</dbReference>
<organism evidence="16">
    <name type="scientific">Absidia glauca</name>
    <name type="common">Pin mould</name>
    <dbReference type="NCBI Taxonomy" id="4829"/>
    <lineage>
        <taxon>Eukaryota</taxon>
        <taxon>Fungi</taxon>
        <taxon>Fungi incertae sedis</taxon>
        <taxon>Mucoromycota</taxon>
        <taxon>Mucoromycotina</taxon>
        <taxon>Mucoromycetes</taxon>
        <taxon>Mucorales</taxon>
        <taxon>Cunninghamellaceae</taxon>
        <taxon>Absidia</taxon>
    </lineage>
</organism>
<dbReference type="PRINTS" id="PR00120">
    <property type="entry name" value="HATPASE"/>
</dbReference>
<proteinExistence type="inferred from homology"/>
<dbReference type="SUPFAM" id="SSF81665">
    <property type="entry name" value="Calcium ATPase, transmembrane domain M"/>
    <property type="match status" value="1"/>
</dbReference>
<evidence type="ECO:0000256" key="5">
    <source>
        <dbReference type="ARBA" id="ARBA00022692"/>
    </source>
</evidence>
<dbReference type="Gene3D" id="3.40.50.1000">
    <property type="entry name" value="HAD superfamily/HAD-like"/>
    <property type="match status" value="1"/>
</dbReference>
<evidence type="ECO:0000256" key="12">
    <source>
        <dbReference type="ARBA" id="ARBA00023136"/>
    </source>
</evidence>
<gene>
    <name evidence="16" type="primary">ABSGL_04101.1 scaffold 5027</name>
</gene>
<feature type="domain" description="Cation-transporting P-type ATPase N-terminal" evidence="15">
    <location>
        <begin position="25"/>
        <end position="98"/>
    </location>
</feature>
<keyword evidence="13" id="KW-0375">Hydrogen ion transport</keyword>
<dbReference type="SUPFAM" id="SSF81653">
    <property type="entry name" value="Calcium ATPase, transduction domain A"/>
    <property type="match status" value="1"/>
</dbReference>
<protein>
    <recommendedName>
        <fullName evidence="13">Plasma membrane ATPase</fullName>
        <ecNumber evidence="13">7.1.2.1</ecNumber>
    </recommendedName>
</protein>
<evidence type="ECO:0000256" key="3">
    <source>
        <dbReference type="ARBA" id="ARBA00008804"/>
    </source>
</evidence>
<dbReference type="PANTHER" id="PTHR42861">
    <property type="entry name" value="CALCIUM-TRANSPORTING ATPASE"/>
    <property type="match status" value="1"/>
</dbReference>
<keyword evidence="5 13" id="KW-0812">Transmembrane</keyword>
<dbReference type="SMART" id="SM00831">
    <property type="entry name" value="Cation_ATPase_N"/>
    <property type="match status" value="1"/>
</dbReference>
<dbReference type="Gene3D" id="3.40.1110.10">
    <property type="entry name" value="Calcium-transporting ATPase, cytoplasmic domain N"/>
    <property type="match status" value="1"/>
</dbReference>
<feature type="transmembrane region" description="Helical" evidence="13">
    <location>
        <begin position="712"/>
        <end position="738"/>
    </location>
</feature>
<dbReference type="GO" id="GO:0120029">
    <property type="term" value="P:proton export across plasma membrane"/>
    <property type="evidence" value="ECO:0007669"/>
    <property type="project" value="UniProtKB-UniRule"/>
</dbReference>
<feature type="region of interest" description="Disordered" evidence="14">
    <location>
        <begin position="902"/>
        <end position="924"/>
    </location>
</feature>
<evidence type="ECO:0000256" key="6">
    <source>
        <dbReference type="ARBA" id="ARBA00022723"/>
    </source>
</evidence>
<keyword evidence="17" id="KW-1185">Reference proteome</keyword>
<feature type="transmembrane region" description="Helical" evidence="13">
    <location>
        <begin position="256"/>
        <end position="275"/>
    </location>
</feature>
<dbReference type="InterPro" id="IPR044492">
    <property type="entry name" value="P_typ_ATPase_HD_dom"/>
</dbReference>
<feature type="transmembrane region" description="Helical" evidence="13">
    <location>
        <begin position="680"/>
        <end position="700"/>
    </location>
</feature>
<dbReference type="Pfam" id="PF00122">
    <property type="entry name" value="E1-E2_ATPase"/>
    <property type="match status" value="1"/>
</dbReference>
<keyword evidence="7 13" id="KW-0547">Nucleotide-binding</keyword>
<dbReference type="SFLD" id="SFLDF00027">
    <property type="entry name" value="p-type_atpase"/>
    <property type="match status" value="1"/>
</dbReference>
<dbReference type="InterPro" id="IPR018303">
    <property type="entry name" value="ATPase_P-typ_P_site"/>
</dbReference>
<feature type="transmembrane region" description="Helical" evidence="13">
    <location>
        <begin position="99"/>
        <end position="118"/>
    </location>
</feature>
<evidence type="ECO:0000256" key="11">
    <source>
        <dbReference type="ARBA" id="ARBA00022989"/>
    </source>
</evidence>
<dbReference type="InterPro" id="IPR006534">
    <property type="entry name" value="P-type_ATPase_IIIA"/>
</dbReference>
<feature type="region of interest" description="Disordered" evidence="14">
    <location>
        <begin position="1"/>
        <end position="26"/>
    </location>
</feature>
<feature type="transmembrane region" description="Helical" evidence="13">
    <location>
        <begin position="71"/>
        <end position="93"/>
    </location>
</feature>
<dbReference type="FunFam" id="3.40.1110.10:FF:000005">
    <property type="entry name" value="Plasma membrane ATPase"/>
    <property type="match status" value="1"/>
</dbReference>
<feature type="transmembrane region" description="Helical" evidence="13">
    <location>
        <begin position="765"/>
        <end position="784"/>
    </location>
</feature>
<dbReference type="InterPro" id="IPR023214">
    <property type="entry name" value="HAD_sf"/>
</dbReference>
<evidence type="ECO:0000256" key="8">
    <source>
        <dbReference type="ARBA" id="ARBA00022840"/>
    </source>
</evidence>
<evidence type="ECO:0000256" key="1">
    <source>
        <dbReference type="ARBA" id="ARBA00003417"/>
    </source>
</evidence>
<dbReference type="EC" id="7.1.2.1" evidence="13"/>
<keyword evidence="4" id="KW-0597">Phosphoprotein</keyword>